<feature type="domain" description="PepSY" evidence="3">
    <location>
        <begin position="52"/>
        <end position="101"/>
    </location>
</feature>
<keyword evidence="2" id="KW-0732">Signal</keyword>
<dbReference type="Proteomes" id="UP000253529">
    <property type="component" value="Unassembled WGS sequence"/>
</dbReference>
<accession>A0A366FTS4</accession>
<dbReference type="Pfam" id="PF03413">
    <property type="entry name" value="PepSY"/>
    <property type="match status" value="1"/>
</dbReference>
<organism evidence="4 5">
    <name type="scientific">Roseiarcus fermentans</name>
    <dbReference type="NCBI Taxonomy" id="1473586"/>
    <lineage>
        <taxon>Bacteria</taxon>
        <taxon>Pseudomonadati</taxon>
        <taxon>Pseudomonadota</taxon>
        <taxon>Alphaproteobacteria</taxon>
        <taxon>Hyphomicrobiales</taxon>
        <taxon>Roseiarcaceae</taxon>
        <taxon>Roseiarcus</taxon>
    </lineage>
</organism>
<comment type="caution">
    <text evidence="4">The sequence shown here is derived from an EMBL/GenBank/DDBJ whole genome shotgun (WGS) entry which is preliminary data.</text>
</comment>
<sequence length="120" mass="12752">MAALANVCRAAVAGFVLAGGAHAAEVAACLSASDTREQVRAHKLLEPYAALKTAAQQRKAEALSARLCVNGDDYVYEITLLHRDGRLIHVEMNAGTGKLIARPAHEPKDGRDAHDQPAKN</sequence>
<evidence type="ECO:0000259" key="3">
    <source>
        <dbReference type="Pfam" id="PF03413"/>
    </source>
</evidence>
<feature type="chain" id="PRO_5017067674" evidence="2">
    <location>
        <begin position="24"/>
        <end position="120"/>
    </location>
</feature>
<reference evidence="4 5" key="1">
    <citation type="submission" date="2018-06" db="EMBL/GenBank/DDBJ databases">
        <title>Genomic Encyclopedia of Type Strains, Phase IV (KMG-IV): sequencing the most valuable type-strain genomes for metagenomic binning, comparative biology and taxonomic classification.</title>
        <authorList>
            <person name="Goeker M."/>
        </authorList>
    </citation>
    <scope>NUCLEOTIDE SEQUENCE [LARGE SCALE GENOMIC DNA]</scope>
    <source>
        <strain evidence="4 5">DSM 24875</strain>
    </source>
</reference>
<feature type="signal peptide" evidence="2">
    <location>
        <begin position="1"/>
        <end position="23"/>
    </location>
</feature>
<keyword evidence="5" id="KW-1185">Reference proteome</keyword>
<evidence type="ECO:0000313" key="5">
    <source>
        <dbReference type="Proteomes" id="UP000253529"/>
    </source>
</evidence>
<evidence type="ECO:0000313" key="4">
    <source>
        <dbReference type="EMBL" id="RBP18083.1"/>
    </source>
</evidence>
<dbReference type="InterPro" id="IPR025711">
    <property type="entry name" value="PepSY"/>
</dbReference>
<feature type="region of interest" description="Disordered" evidence="1">
    <location>
        <begin position="99"/>
        <end position="120"/>
    </location>
</feature>
<evidence type="ECO:0000256" key="2">
    <source>
        <dbReference type="SAM" id="SignalP"/>
    </source>
</evidence>
<gene>
    <name evidence="4" type="ORF">DFR50_10125</name>
</gene>
<evidence type="ECO:0000256" key="1">
    <source>
        <dbReference type="SAM" id="MobiDB-lite"/>
    </source>
</evidence>
<feature type="compositionally biased region" description="Basic and acidic residues" evidence="1">
    <location>
        <begin position="103"/>
        <end position="120"/>
    </location>
</feature>
<dbReference type="EMBL" id="QNRK01000001">
    <property type="protein sequence ID" value="RBP18083.1"/>
    <property type="molecule type" value="Genomic_DNA"/>
</dbReference>
<proteinExistence type="predicted"/>
<protein>
    <submittedName>
        <fullName evidence="4">Putative membrane protein YkoI</fullName>
    </submittedName>
</protein>
<dbReference type="AlphaFoldDB" id="A0A366FTS4"/>
<name>A0A366FTS4_9HYPH</name>